<dbReference type="InterPro" id="IPR003594">
    <property type="entry name" value="HATPase_dom"/>
</dbReference>
<keyword evidence="12 20" id="KW-0418">Kinase</keyword>
<organism evidence="20 21">
    <name type="scientific">Ureibacillus xyleni</name>
    <dbReference type="NCBI Taxonomy" id="614648"/>
    <lineage>
        <taxon>Bacteria</taxon>
        <taxon>Bacillati</taxon>
        <taxon>Bacillota</taxon>
        <taxon>Bacilli</taxon>
        <taxon>Bacillales</taxon>
        <taxon>Caryophanaceae</taxon>
        <taxon>Ureibacillus</taxon>
    </lineage>
</organism>
<proteinExistence type="predicted"/>
<dbReference type="InterPro" id="IPR011712">
    <property type="entry name" value="Sig_transdc_His_kin_sub3_dim/P"/>
</dbReference>
<keyword evidence="14" id="KW-0408">Iron</keyword>
<dbReference type="SUPFAM" id="SSF55874">
    <property type="entry name" value="ATPase domain of HSP90 chaperone/DNA topoisomerase II/histidine kinase"/>
    <property type="match status" value="1"/>
</dbReference>
<dbReference type="EMBL" id="OBMQ01000002">
    <property type="protein sequence ID" value="SOB99799.1"/>
    <property type="molecule type" value="Genomic_DNA"/>
</dbReference>
<evidence type="ECO:0000256" key="12">
    <source>
        <dbReference type="ARBA" id="ARBA00022777"/>
    </source>
</evidence>
<evidence type="ECO:0000256" key="8">
    <source>
        <dbReference type="ARBA" id="ARBA00022553"/>
    </source>
</evidence>
<sequence length="229" mass="26602">MSRQNEKKMEFEFQIHPVQNKKILQAQEEERKRISRELHDSVSQDLIGMLIDLRVLKNIDREELLHCKINKMEQSILTLIKQIKNICVELRTPVEIENNLEDSLQKFFNRINKQFGITIHFNSNISTNLFNSEINTGIYRICQEAIMNAVKYAKVEEIFVRFEVRNGFIKIEITDKGIGFRIQDKKEGLGLLGMKERAELINGKLNVQSRVGKGTVVQLLLPSLKEGAY</sequence>
<name>A0A285S3Y1_9BACL</name>
<evidence type="ECO:0000256" key="10">
    <source>
        <dbReference type="ARBA" id="ARBA00022723"/>
    </source>
</evidence>
<reference evidence="21" key="1">
    <citation type="submission" date="2017-08" db="EMBL/GenBank/DDBJ databases">
        <authorList>
            <person name="Varghese N."/>
            <person name="Submissions S."/>
        </authorList>
    </citation>
    <scope>NUCLEOTIDE SEQUENCE [LARGE SCALE GENOMIC DNA]</scope>
    <source>
        <strain evidence="21">JC22</strain>
    </source>
</reference>
<dbReference type="GO" id="GO:0051539">
    <property type="term" value="F:4 iron, 4 sulfur cluster binding"/>
    <property type="evidence" value="ECO:0007669"/>
    <property type="project" value="UniProtKB-KW"/>
</dbReference>
<keyword evidence="6" id="KW-0004">4Fe-4S</keyword>
<keyword evidence="10" id="KW-0479">Metal-binding</keyword>
<protein>
    <recommendedName>
        <fullName evidence="5">Oxygen sensor histidine kinase NreB</fullName>
        <ecNumber evidence="4">2.7.13.3</ecNumber>
    </recommendedName>
    <alternativeName>
        <fullName evidence="18">Nitrogen regulation protein B</fullName>
    </alternativeName>
</protein>
<evidence type="ECO:0000313" key="20">
    <source>
        <dbReference type="EMBL" id="SOB99799.1"/>
    </source>
</evidence>
<dbReference type="SMART" id="SM00387">
    <property type="entry name" value="HATPase_c"/>
    <property type="match status" value="1"/>
</dbReference>
<dbReference type="EC" id="2.7.13.3" evidence="4"/>
<comment type="cofactor">
    <cofactor evidence="2">
        <name>[4Fe-4S] cluster</name>
        <dbReference type="ChEBI" id="CHEBI:49883"/>
    </cofactor>
</comment>
<comment type="function">
    <text evidence="17">Member of the two-component regulatory system NreB/NreC involved in the control of dissimilatory nitrate/nitrite reduction in response to oxygen. NreB functions as a direct oxygen sensor histidine kinase which is autophosphorylated, in the absence of oxygen, probably at the conserved histidine residue, and transfers its phosphate group probably to a conserved aspartate residue of NreC. NreB/NreC activates the expression of the nitrate (narGHJI) and nitrite (nir) reductase operons, as well as the putative nitrate transporter gene narT.</text>
</comment>
<dbReference type="PRINTS" id="PR00344">
    <property type="entry name" value="BCTRLSENSOR"/>
</dbReference>
<evidence type="ECO:0000256" key="2">
    <source>
        <dbReference type="ARBA" id="ARBA00001966"/>
    </source>
</evidence>
<evidence type="ECO:0000259" key="19">
    <source>
        <dbReference type="PROSITE" id="PS50109"/>
    </source>
</evidence>
<dbReference type="GO" id="GO:0016020">
    <property type="term" value="C:membrane"/>
    <property type="evidence" value="ECO:0007669"/>
    <property type="project" value="InterPro"/>
</dbReference>
<evidence type="ECO:0000256" key="1">
    <source>
        <dbReference type="ARBA" id="ARBA00000085"/>
    </source>
</evidence>
<evidence type="ECO:0000256" key="15">
    <source>
        <dbReference type="ARBA" id="ARBA00023012"/>
    </source>
</evidence>
<keyword evidence="21" id="KW-1185">Reference proteome</keyword>
<dbReference type="InterPro" id="IPR036890">
    <property type="entry name" value="HATPase_C_sf"/>
</dbReference>
<evidence type="ECO:0000256" key="5">
    <source>
        <dbReference type="ARBA" id="ARBA00017322"/>
    </source>
</evidence>
<evidence type="ECO:0000256" key="13">
    <source>
        <dbReference type="ARBA" id="ARBA00022840"/>
    </source>
</evidence>
<evidence type="ECO:0000256" key="4">
    <source>
        <dbReference type="ARBA" id="ARBA00012438"/>
    </source>
</evidence>
<evidence type="ECO:0000256" key="6">
    <source>
        <dbReference type="ARBA" id="ARBA00022485"/>
    </source>
</evidence>
<gene>
    <name evidence="20" type="ORF">SAMN05880501_102271</name>
</gene>
<dbReference type="Pfam" id="PF07730">
    <property type="entry name" value="HisKA_3"/>
    <property type="match status" value="1"/>
</dbReference>
<dbReference type="GO" id="GO:0046983">
    <property type="term" value="F:protein dimerization activity"/>
    <property type="evidence" value="ECO:0007669"/>
    <property type="project" value="InterPro"/>
</dbReference>
<dbReference type="AlphaFoldDB" id="A0A285S3Y1"/>
<feature type="domain" description="Histidine kinase" evidence="19">
    <location>
        <begin position="37"/>
        <end position="225"/>
    </location>
</feature>
<dbReference type="Pfam" id="PF02518">
    <property type="entry name" value="HATPase_c"/>
    <property type="match status" value="1"/>
</dbReference>
<dbReference type="RefSeq" id="WP_097072615.1">
    <property type="nucleotide sequence ID" value="NZ_OBMQ01000002.1"/>
</dbReference>
<dbReference type="PANTHER" id="PTHR24421">
    <property type="entry name" value="NITRATE/NITRITE SENSOR PROTEIN NARX-RELATED"/>
    <property type="match status" value="1"/>
</dbReference>
<keyword evidence="13" id="KW-0067">ATP-binding</keyword>
<dbReference type="Gene3D" id="3.30.565.10">
    <property type="entry name" value="Histidine kinase-like ATPase, C-terminal domain"/>
    <property type="match status" value="1"/>
</dbReference>
<dbReference type="Gene3D" id="1.20.5.1930">
    <property type="match status" value="1"/>
</dbReference>
<dbReference type="InterPro" id="IPR050482">
    <property type="entry name" value="Sensor_HK_TwoCompSys"/>
</dbReference>
<dbReference type="Proteomes" id="UP000219636">
    <property type="component" value="Unassembled WGS sequence"/>
</dbReference>
<evidence type="ECO:0000313" key="21">
    <source>
        <dbReference type="Proteomes" id="UP000219636"/>
    </source>
</evidence>
<comment type="catalytic activity">
    <reaction evidence="1">
        <text>ATP + protein L-histidine = ADP + protein N-phospho-L-histidine.</text>
        <dbReference type="EC" id="2.7.13.3"/>
    </reaction>
</comment>
<accession>A0A285S3Y1</accession>
<evidence type="ECO:0000256" key="7">
    <source>
        <dbReference type="ARBA" id="ARBA00022490"/>
    </source>
</evidence>
<dbReference type="PANTHER" id="PTHR24421:SF10">
    <property type="entry name" value="NITRATE_NITRITE SENSOR PROTEIN NARQ"/>
    <property type="match status" value="1"/>
</dbReference>
<keyword evidence="9" id="KW-0808">Transferase</keyword>
<keyword evidence="8" id="KW-0597">Phosphoprotein</keyword>
<evidence type="ECO:0000256" key="16">
    <source>
        <dbReference type="ARBA" id="ARBA00023014"/>
    </source>
</evidence>
<evidence type="ECO:0000256" key="11">
    <source>
        <dbReference type="ARBA" id="ARBA00022741"/>
    </source>
</evidence>
<dbReference type="CDD" id="cd16917">
    <property type="entry name" value="HATPase_UhpB-NarQ-NarX-like"/>
    <property type="match status" value="1"/>
</dbReference>
<dbReference type="InterPro" id="IPR004358">
    <property type="entry name" value="Sig_transdc_His_kin-like_C"/>
</dbReference>
<comment type="subcellular location">
    <subcellularLocation>
        <location evidence="3">Cytoplasm</location>
    </subcellularLocation>
</comment>
<keyword evidence="7" id="KW-0963">Cytoplasm</keyword>
<evidence type="ECO:0000256" key="17">
    <source>
        <dbReference type="ARBA" id="ARBA00024827"/>
    </source>
</evidence>
<keyword evidence="15" id="KW-0902">Two-component regulatory system</keyword>
<dbReference type="InterPro" id="IPR005467">
    <property type="entry name" value="His_kinase_dom"/>
</dbReference>
<dbReference type="GO" id="GO:0005524">
    <property type="term" value="F:ATP binding"/>
    <property type="evidence" value="ECO:0007669"/>
    <property type="project" value="UniProtKB-KW"/>
</dbReference>
<keyword evidence="16" id="KW-0411">Iron-sulfur</keyword>
<dbReference type="GO" id="GO:0005737">
    <property type="term" value="C:cytoplasm"/>
    <property type="evidence" value="ECO:0007669"/>
    <property type="project" value="UniProtKB-SubCell"/>
</dbReference>
<dbReference type="PROSITE" id="PS50109">
    <property type="entry name" value="HIS_KIN"/>
    <property type="match status" value="1"/>
</dbReference>
<evidence type="ECO:0000256" key="9">
    <source>
        <dbReference type="ARBA" id="ARBA00022679"/>
    </source>
</evidence>
<evidence type="ECO:0000256" key="3">
    <source>
        <dbReference type="ARBA" id="ARBA00004496"/>
    </source>
</evidence>
<evidence type="ECO:0000256" key="14">
    <source>
        <dbReference type="ARBA" id="ARBA00023004"/>
    </source>
</evidence>
<evidence type="ECO:0000256" key="18">
    <source>
        <dbReference type="ARBA" id="ARBA00030800"/>
    </source>
</evidence>
<keyword evidence="11" id="KW-0547">Nucleotide-binding</keyword>
<dbReference type="GO" id="GO:0000155">
    <property type="term" value="F:phosphorelay sensor kinase activity"/>
    <property type="evidence" value="ECO:0007669"/>
    <property type="project" value="InterPro"/>
</dbReference>
<dbReference type="GO" id="GO:0046872">
    <property type="term" value="F:metal ion binding"/>
    <property type="evidence" value="ECO:0007669"/>
    <property type="project" value="UniProtKB-KW"/>
</dbReference>
<dbReference type="OrthoDB" id="9781904at2"/>